<proteinExistence type="predicted"/>
<dbReference type="InterPro" id="IPR043198">
    <property type="entry name" value="Cyclin/Ssn8"/>
</dbReference>
<protein>
    <submittedName>
        <fullName evidence="1">Cyclin-L1</fullName>
    </submittedName>
</protein>
<evidence type="ECO:0000313" key="1">
    <source>
        <dbReference type="EMBL" id="CAK9048383.1"/>
    </source>
</evidence>
<evidence type="ECO:0000313" key="2">
    <source>
        <dbReference type="Proteomes" id="UP001642464"/>
    </source>
</evidence>
<gene>
    <name evidence="1" type="ORF">SCF082_LOCUS26957</name>
</gene>
<dbReference type="PANTHER" id="PTHR10026">
    <property type="entry name" value="CYCLIN"/>
    <property type="match status" value="1"/>
</dbReference>
<dbReference type="Gene3D" id="1.10.472.10">
    <property type="entry name" value="Cyclin-like"/>
    <property type="match status" value="2"/>
</dbReference>
<reference evidence="1 2" key="1">
    <citation type="submission" date="2024-02" db="EMBL/GenBank/DDBJ databases">
        <authorList>
            <person name="Chen Y."/>
            <person name="Shah S."/>
            <person name="Dougan E. K."/>
            <person name="Thang M."/>
            <person name="Chan C."/>
        </authorList>
    </citation>
    <scope>NUCLEOTIDE SEQUENCE [LARGE SCALE GENOMIC DNA]</scope>
</reference>
<sequence>MATPSTPSFSTPLSRERYWGKMIWWVASDLGIDTVTTASGAFFFQRFCLAEREGDVDHHRLAMASLWLATKVREASCRLRDIVNGFEIFLQKADEKGMPMEAYWSLRDEVVVHEQVLLRGLGFDVELTSAYASLTEFAWMLGSCEGGVLQLAWTLLNDAFRCELCAMASPDRLALAALLLSVEMSRRVPELQLQAQALAERLDHLLREPRLEEFLGLGQEAEEIEDICRDLLAVYQEAHKEGARREAVPLPGNPKRCLLAVEQVQATQAPRPPYRCGCSLHVVPTHVVPRLAEVDLQQAFVRMGGSRHVRSLSGPHVSACQRYHVSGIAFQFCASLVSEDERIVAQVIRLLAASVENAPLAAEALMRDNLDNVKLVMRSMERHLACPEVAEAGCLLIGHLCSCTATESGELMPVRTMTNRAHMLMQDEWTSGEKLKEAEGKCAAHDRFADRIPGMLNSYSLLYMSLLVLCLDHFWLPQSNEASQVRGEVFWNSDLRCTAFPAKTTAIDGHGAARPPAARPPGAQFGHPAHGPCASGRMSWTWDWGVQIVQLLGAEPGDECDEEWTTGGPSS</sequence>
<dbReference type="InterPro" id="IPR036915">
    <property type="entry name" value="Cyclin-like_sf"/>
</dbReference>
<name>A0ABP0MB39_9DINO</name>
<dbReference type="InterPro" id="IPR048055">
    <property type="entry name" value="Cyclin-Q_first_cyclin_box"/>
</dbReference>
<dbReference type="CDD" id="cd20534">
    <property type="entry name" value="CYCLIN_CCNM_CCNQ_rpt1"/>
    <property type="match status" value="1"/>
</dbReference>
<comment type="caution">
    <text evidence="1">The sequence shown here is derived from an EMBL/GenBank/DDBJ whole genome shotgun (WGS) entry which is preliminary data.</text>
</comment>
<dbReference type="SUPFAM" id="SSF47954">
    <property type="entry name" value="Cyclin-like"/>
    <property type="match status" value="2"/>
</dbReference>
<organism evidence="1 2">
    <name type="scientific">Durusdinium trenchii</name>
    <dbReference type="NCBI Taxonomy" id="1381693"/>
    <lineage>
        <taxon>Eukaryota</taxon>
        <taxon>Sar</taxon>
        <taxon>Alveolata</taxon>
        <taxon>Dinophyceae</taxon>
        <taxon>Suessiales</taxon>
        <taxon>Symbiodiniaceae</taxon>
        <taxon>Durusdinium</taxon>
    </lineage>
</organism>
<keyword evidence="2" id="KW-1185">Reference proteome</keyword>
<dbReference type="EMBL" id="CAXAMM010020668">
    <property type="protein sequence ID" value="CAK9048383.1"/>
    <property type="molecule type" value="Genomic_DNA"/>
</dbReference>
<dbReference type="Proteomes" id="UP001642464">
    <property type="component" value="Unassembled WGS sequence"/>
</dbReference>
<accession>A0ABP0MB39</accession>